<keyword evidence="8" id="KW-1278">Translocase</keyword>
<feature type="domain" description="ABC transporter" evidence="13">
    <location>
        <begin position="767"/>
        <end position="1009"/>
    </location>
</feature>
<dbReference type="PROSITE" id="PS00211">
    <property type="entry name" value="ABC_TRANSPORTER_1"/>
    <property type="match status" value="2"/>
</dbReference>
<evidence type="ECO:0000256" key="7">
    <source>
        <dbReference type="ARBA" id="ARBA00022840"/>
    </source>
</evidence>
<protein>
    <submittedName>
        <fullName evidence="15">Bile salt export pump</fullName>
    </submittedName>
</protein>
<dbReference type="Pfam" id="PF00664">
    <property type="entry name" value="ABC_membrane"/>
    <property type="match status" value="2"/>
</dbReference>
<dbReference type="InterPro" id="IPR003439">
    <property type="entry name" value="ABC_transporter-like_ATP-bd"/>
</dbReference>
<dbReference type="InterPro" id="IPR003593">
    <property type="entry name" value="AAA+_ATPase"/>
</dbReference>
<dbReference type="InterPro" id="IPR036640">
    <property type="entry name" value="ABC1_TM_sf"/>
</dbReference>
<keyword evidence="11" id="KW-0325">Glycoprotein</keyword>
<keyword evidence="6" id="KW-0547">Nucleotide-binding</keyword>
<evidence type="ECO:0000256" key="3">
    <source>
        <dbReference type="ARBA" id="ARBA00022448"/>
    </source>
</evidence>
<name>A0A095CAZ0_SCHHA</name>
<dbReference type="GO" id="GO:0140359">
    <property type="term" value="F:ABC-type transporter activity"/>
    <property type="evidence" value="ECO:0007669"/>
    <property type="project" value="InterPro"/>
</dbReference>
<keyword evidence="10 12" id="KW-0472">Membrane</keyword>
<dbReference type="GO" id="GO:0016020">
    <property type="term" value="C:membrane"/>
    <property type="evidence" value="ECO:0007669"/>
    <property type="project" value="UniProtKB-SubCell"/>
</dbReference>
<dbReference type="PROSITE" id="PS50893">
    <property type="entry name" value="ABC_TRANSPORTER_2"/>
    <property type="match status" value="2"/>
</dbReference>
<organism evidence="15">
    <name type="scientific">Schistosoma haematobium</name>
    <name type="common">Blood fluke</name>
    <dbReference type="NCBI Taxonomy" id="6185"/>
    <lineage>
        <taxon>Eukaryota</taxon>
        <taxon>Metazoa</taxon>
        <taxon>Spiralia</taxon>
        <taxon>Lophotrochozoa</taxon>
        <taxon>Platyhelminthes</taxon>
        <taxon>Trematoda</taxon>
        <taxon>Digenea</taxon>
        <taxon>Strigeidida</taxon>
        <taxon>Schistosomatoidea</taxon>
        <taxon>Schistosomatidae</taxon>
        <taxon>Schistosoma</taxon>
    </lineage>
</organism>
<dbReference type="PANTHER" id="PTHR24221:SF636">
    <property type="entry name" value="BILE SALT EXPORT PUMP"/>
    <property type="match status" value="1"/>
</dbReference>
<dbReference type="Gene3D" id="1.20.1560.10">
    <property type="entry name" value="ABC transporter type 1, transmembrane domain"/>
    <property type="match status" value="2"/>
</dbReference>
<dbReference type="SUPFAM" id="SSF52540">
    <property type="entry name" value="P-loop containing nucleoside triphosphate hydrolases"/>
    <property type="match status" value="2"/>
</dbReference>
<evidence type="ECO:0000256" key="8">
    <source>
        <dbReference type="ARBA" id="ARBA00022967"/>
    </source>
</evidence>
<feature type="domain" description="ABC transmembrane type-1" evidence="14">
    <location>
        <begin position="495"/>
        <end position="733"/>
    </location>
</feature>
<dbReference type="InterPro" id="IPR017871">
    <property type="entry name" value="ABC_transporter-like_CS"/>
</dbReference>
<dbReference type="EMBL" id="KL251240">
    <property type="protein sequence ID" value="KGB39603.1"/>
    <property type="molecule type" value="Genomic_DNA"/>
</dbReference>
<feature type="domain" description="ABC transmembrane type-1" evidence="14">
    <location>
        <begin position="1"/>
        <end position="99"/>
    </location>
</feature>
<evidence type="ECO:0000256" key="6">
    <source>
        <dbReference type="ARBA" id="ARBA00022741"/>
    </source>
</evidence>
<dbReference type="CDD" id="cd03249">
    <property type="entry name" value="ABC_MTABC3_MDL1_MDL2"/>
    <property type="match status" value="1"/>
</dbReference>
<proteinExistence type="inferred from homology"/>
<evidence type="ECO:0000256" key="5">
    <source>
        <dbReference type="ARBA" id="ARBA00022737"/>
    </source>
</evidence>
<reference evidence="15" key="1">
    <citation type="journal article" date="2012" name="Nat. Genet.">
        <title>Whole-genome sequence of Schistosoma haematobium.</title>
        <authorList>
            <person name="Young N.D."/>
            <person name="Jex A.R."/>
            <person name="Li B."/>
            <person name="Liu S."/>
            <person name="Yang L."/>
            <person name="Xiong Z."/>
            <person name="Li Y."/>
            <person name="Cantacessi C."/>
            <person name="Hall R.S."/>
            <person name="Xu X."/>
            <person name="Chen F."/>
            <person name="Wu X."/>
            <person name="Zerlotini A."/>
            <person name="Oliveira G."/>
            <person name="Hofmann A."/>
            <person name="Zhang G."/>
            <person name="Fang X."/>
            <person name="Kang Y."/>
            <person name="Campbell B.E."/>
            <person name="Loukas A."/>
            <person name="Ranganathan S."/>
            <person name="Rollinson D."/>
            <person name="Rinaldi G."/>
            <person name="Brindley P.J."/>
            <person name="Yang H."/>
            <person name="Wang J."/>
            <person name="Wang J."/>
            <person name="Gasser R.B."/>
        </authorList>
    </citation>
    <scope>NUCLEOTIDE SEQUENCE [LARGE SCALE GENOMIC DNA]</scope>
</reference>
<keyword evidence="4 12" id="KW-0812">Transmembrane</keyword>
<comment type="similarity">
    <text evidence="2">Belongs to the ABC transporter superfamily. ABCB family. Multidrug resistance exporter (TC 3.A.1.201) subfamily.</text>
</comment>
<dbReference type="GO" id="GO:0005737">
    <property type="term" value="C:cytoplasm"/>
    <property type="evidence" value="ECO:0007669"/>
    <property type="project" value="UniProtKB-ARBA"/>
</dbReference>
<keyword evidence="5" id="KW-0677">Repeat</keyword>
<evidence type="ECO:0000256" key="2">
    <source>
        <dbReference type="ARBA" id="ARBA00007577"/>
    </source>
</evidence>
<keyword evidence="7" id="KW-0067">ATP-binding</keyword>
<dbReference type="SUPFAM" id="SSF90123">
    <property type="entry name" value="ABC transporter transmembrane region"/>
    <property type="match status" value="2"/>
</dbReference>
<accession>A0A095CAZ0</accession>
<evidence type="ECO:0000256" key="1">
    <source>
        <dbReference type="ARBA" id="ARBA00004141"/>
    </source>
</evidence>
<feature type="domain" description="ABC transporter" evidence="13">
    <location>
        <begin position="77"/>
        <end position="312"/>
    </location>
</feature>
<feature type="transmembrane region" description="Helical" evidence="12">
    <location>
        <begin position="594"/>
        <end position="611"/>
    </location>
</feature>
<dbReference type="GO" id="GO:0005524">
    <property type="term" value="F:ATP binding"/>
    <property type="evidence" value="ECO:0007669"/>
    <property type="project" value="UniProtKB-KW"/>
</dbReference>
<evidence type="ECO:0000313" key="15">
    <source>
        <dbReference type="EMBL" id="KGB39603.1"/>
    </source>
</evidence>
<gene>
    <name evidence="15" type="ORF">MS3_08041</name>
</gene>
<feature type="transmembrane region" description="Helical" evidence="12">
    <location>
        <begin position="668"/>
        <end position="690"/>
    </location>
</feature>
<evidence type="ECO:0000256" key="9">
    <source>
        <dbReference type="ARBA" id="ARBA00022989"/>
    </source>
</evidence>
<evidence type="ECO:0000259" key="14">
    <source>
        <dbReference type="PROSITE" id="PS50929"/>
    </source>
</evidence>
<evidence type="ECO:0000256" key="12">
    <source>
        <dbReference type="SAM" id="Phobius"/>
    </source>
</evidence>
<dbReference type="InterPro" id="IPR027417">
    <property type="entry name" value="P-loop_NTPase"/>
</dbReference>
<keyword evidence="9 12" id="KW-1133">Transmembrane helix</keyword>
<sequence>MKYFTRKEIVAYARAGAVAGEVLEAIRTVVAFGGEKRELKRYREQLGTAEKAGLKKVVASGAVNGTIGLTVFCSTALLFWYGFKLIVNEDYDAGAIVTVPEIDKDCHGRLIQNFSGNVTFRNVSFAYPSRPDIAVLIEDEDIKNLDLKAYRNQIGCVQQEPVLFEGTISDNIRLGKLDATQDEIEEAAKLANAHGFIQQLPDGYDTFVGERGGGMSGGQKQRIAIARALIRKPKLLLLDEATSSLDAKSERLVQMALDRAIEGRTVVVVAHRLTTVRNANLIVVLDKGVVRESGTHAELVAENGLYAAMLSNQRILESAENDDNELLDEGSRNKYIVSGKDLLTKLNDICKMDNGEDSVSETTGNVPYGNFSLISTISILRNQKIQVFINSCLRKILQIRWADTTSNNVLWERTNQIPAEEEIRKKRWKWIGHTLRKAPNCVTRQVLTWDPEGQRRRRRRSKNTLRRKMKTVMGKMNKNWMGLEKKAQDRVGCRMLVGGLCSIGSNRRNLLFGKSGGILVSRLRSKVFESMLNQEIGWFDKPENQAGALTAKLANDAMKVTMISGSQLGFIIEAVALIAMSFVVSFIYSWQLTLLILAFYPFIVIGGFFQMRTLSGSSNIRNANEAMRIAQEVTGSSYTVTAFTLEDYFFKRFESHAVENLKNNLKTIFLNAIMYAIAESVLLFAVAAAYSLGAHLVSTKAITVLAVFRVFVTIHLSAQSLGRTATLVLGTKAAGSAAKCILEILDRKPLISTNIGSVPREKFKGKISFKNVDFKYFSQTERRVLKNFTHTIEPGQTVALVGPSGCGKSTLLQLVLRFYDPSYHGPDSGVFFDDINIRDIAPSWVRKQIGLVSQEPTLFDLTIRENIAYGDNSREVTMEEIIEAARAANIHDFITTLPEQYETKVGQRGSKLSGGQKQRIAIARALVRKPALLLLDEATSALDNEMERIVQEALDAAMGSRTSLVVAHRLSTVVNADLVVVLRDERKIESGPPAALLAKKGAFYALHHMEN</sequence>
<dbReference type="CDD" id="cd18578">
    <property type="entry name" value="ABC_6TM_Pgp_ABCB1_D2_like"/>
    <property type="match status" value="1"/>
</dbReference>
<dbReference type="Gene3D" id="3.40.50.300">
    <property type="entry name" value="P-loop containing nucleotide triphosphate hydrolases"/>
    <property type="match status" value="2"/>
</dbReference>
<keyword evidence="3" id="KW-0813">Transport</keyword>
<evidence type="ECO:0000256" key="10">
    <source>
        <dbReference type="ARBA" id="ARBA00023136"/>
    </source>
</evidence>
<evidence type="ECO:0000256" key="11">
    <source>
        <dbReference type="ARBA" id="ARBA00023180"/>
    </source>
</evidence>
<dbReference type="STRING" id="6185.A0A095CAZ0"/>
<dbReference type="PROSITE" id="PS50929">
    <property type="entry name" value="ABC_TM1F"/>
    <property type="match status" value="2"/>
</dbReference>
<dbReference type="FunFam" id="3.40.50.300:FF:000479">
    <property type="entry name" value="Multidrug resistance protein 1A"/>
    <property type="match status" value="1"/>
</dbReference>
<dbReference type="SMART" id="SM00382">
    <property type="entry name" value="AAA"/>
    <property type="match status" value="2"/>
</dbReference>
<dbReference type="GO" id="GO:0016887">
    <property type="term" value="F:ATP hydrolysis activity"/>
    <property type="evidence" value="ECO:0007669"/>
    <property type="project" value="InterPro"/>
</dbReference>
<dbReference type="FunFam" id="3.40.50.300:FF:000604">
    <property type="entry name" value="ABC transporter B family member 28"/>
    <property type="match status" value="1"/>
</dbReference>
<dbReference type="PANTHER" id="PTHR24221">
    <property type="entry name" value="ATP-BINDING CASSETTE SUB-FAMILY B"/>
    <property type="match status" value="1"/>
</dbReference>
<dbReference type="InterPro" id="IPR039421">
    <property type="entry name" value="Type_1_exporter"/>
</dbReference>
<evidence type="ECO:0000259" key="13">
    <source>
        <dbReference type="PROSITE" id="PS50893"/>
    </source>
</evidence>
<dbReference type="InterPro" id="IPR011527">
    <property type="entry name" value="ABC1_TM_dom"/>
</dbReference>
<dbReference type="Pfam" id="PF00005">
    <property type="entry name" value="ABC_tran"/>
    <property type="match status" value="2"/>
</dbReference>
<dbReference type="AlphaFoldDB" id="A0A095CAZ0"/>
<evidence type="ECO:0000256" key="4">
    <source>
        <dbReference type="ARBA" id="ARBA00022692"/>
    </source>
</evidence>
<comment type="subcellular location">
    <subcellularLocation>
        <location evidence="1">Membrane</location>
        <topology evidence="1">Multi-pass membrane protein</topology>
    </subcellularLocation>
</comment>